<evidence type="ECO:0000313" key="2">
    <source>
        <dbReference type="Proteomes" id="UP000256488"/>
    </source>
</evidence>
<dbReference type="Proteomes" id="UP000256488">
    <property type="component" value="Unassembled WGS sequence"/>
</dbReference>
<comment type="caution">
    <text evidence="1">The sequence shown here is derived from an EMBL/GenBank/DDBJ whole genome shotgun (WGS) entry which is preliminary data.</text>
</comment>
<dbReference type="RefSeq" id="WP_116278817.1">
    <property type="nucleotide sequence ID" value="NZ_NFZX01000030.1"/>
</dbReference>
<gene>
    <name evidence="1" type="ORF">CAI16_13490</name>
</gene>
<dbReference type="AlphaFoldDB" id="A0A3E0WNT2"/>
<protein>
    <submittedName>
        <fullName evidence="1">Uncharacterized protein</fullName>
    </submittedName>
</protein>
<accession>A0A3E0WNT2</accession>
<dbReference type="EMBL" id="NFZX01000030">
    <property type="protein sequence ID" value="RFA33863.1"/>
    <property type="molecule type" value="Genomic_DNA"/>
</dbReference>
<sequence length="86" mass="9960">MTKEKKRLTLTGNKMPEEVYKKLEELGSTRRLTPYIVSLIEKEEHTNKLIESLSSVAERMEDIEHKVDHIYEAISSGNIDIYKGHS</sequence>
<proteinExistence type="predicted"/>
<reference evidence="1 2" key="1">
    <citation type="submission" date="2017-05" db="EMBL/GenBank/DDBJ databases">
        <title>Virgibacillus sp. AK90 isolated from a saltern of Kakinada, India.</title>
        <authorList>
            <person name="Gupta V."/>
            <person name="Sidhu C."/>
            <person name="Korpole S."/>
            <person name="Pinnaka A.K."/>
        </authorList>
    </citation>
    <scope>NUCLEOTIDE SEQUENCE [LARGE SCALE GENOMIC DNA]</scope>
    <source>
        <strain evidence="1 2">AK90</strain>
    </source>
</reference>
<organism evidence="1 2">
    <name type="scientific">Virgibacillus dokdonensis</name>
    <dbReference type="NCBI Taxonomy" id="302167"/>
    <lineage>
        <taxon>Bacteria</taxon>
        <taxon>Bacillati</taxon>
        <taxon>Bacillota</taxon>
        <taxon>Bacilli</taxon>
        <taxon>Bacillales</taxon>
        <taxon>Bacillaceae</taxon>
        <taxon>Virgibacillus</taxon>
    </lineage>
</organism>
<name>A0A3E0WNT2_9BACI</name>
<evidence type="ECO:0000313" key="1">
    <source>
        <dbReference type="EMBL" id="RFA33863.1"/>
    </source>
</evidence>